<dbReference type="PANTHER" id="PTHR43266:SF9">
    <property type="entry name" value="PERMEASE, MAJOR FACILITATOR SUPERFAMILY-RELATED"/>
    <property type="match status" value="1"/>
</dbReference>
<feature type="transmembrane region" description="Helical" evidence="7">
    <location>
        <begin position="322"/>
        <end position="346"/>
    </location>
</feature>
<evidence type="ECO:0000259" key="8">
    <source>
        <dbReference type="PROSITE" id="PS50850"/>
    </source>
</evidence>
<dbReference type="GO" id="GO:0005886">
    <property type="term" value="C:plasma membrane"/>
    <property type="evidence" value="ECO:0007669"/>
    <property type="project" value="UniProtKB-SubCell"/>
</dbReference>
<dbReference type="eggNOG" id="COG2270">
    <property type="taxonomic scope" value="Bacteria"/>
</dbReference>
<feature type="domain" description="Major facilitator superfamily (MFS) profile" evidence="8">
    <location>
        <begin position="1"/>
        <end position="193"/>
    </location>
</feature>
<keyword evidence="6 7" id="KW-0472">Membrane</keyword>
<evidence type="ECO:0000313" key="9">
    <source>
        <dbReference type="EMBL" id="ADZ84903.1"/>
    </source>
</evidence>
<dbReference type="RefSeq" id="WP_013658181.1">
    <property type="nucleotide sequence ID" value="NC_015275.1"/>
</dbReference>
<dbReference type="HOGENOM" id="CLU_034180_16_3_9"/>
<evidence type="ECO:0000256" key="3">
    <source>
        <dbReference type="ARBA" id="ARBA00022475"/>
    </source>
</evidence>
<dbReference type="STRING" id="642492.Clole_3209"/>
<dbReference type="Proteomes" id="UP000008467">
    <property type="component" value="Chromosome"/>
</dbReference>
<reference evidence="9 10" key="1">
    <citation type="journal article" date="2011" name="J. Bacteriol.">
        <title>Complete genome sequence of the cellulose-degrading bacterium Cellulosilyticum lentocellum.</title>
        <authorList>
            <consortium name="US DOE Joint Genome Institute"/>
            <person name="Miller D.A."/>
            <person name="Suen G."/>
            <person name="Bruce D."/>
            <person name="Copeland A."/>
            <person name="Cheng J.F."/>
            <person name="Detter C."/>
            <person name="Goodwin L.A."/>
            <person name="Han C.S."/>
            <person name="Hauser L.J."/>
            <person name="Land M.L."/>
            <person name="Lapidus A."/>
            <person name="Lucas S."/>
            <person name="Meincke L."/>
            <person name="Pitluck S."/>
            <person name="Tapia R."/>
            <person name="Teshima H."/>
            <person name="Woyke T."/>
            <person name="Fox B.G."/>
            <person name="Angert E.R."/>
            <person name="Currie C.R."/>
        </authorList>
    </citation>
    <scope>NUCLEOTIDE SEQUENCE [LARGE SCALE GENOMIC DNA]</scope>
    <source>
        <strain evidence="10">ATCC 49066 / DSM 5427 / NCIMB 11756 / RHM5</strain>
    </source>
</reference>
<feature type="transmembrane region" description="Helical" evidence="7">
    <location>
        <begin position="75"/>
        <end position="94"/>
    </location>
</feature>
<dbReference type="CDD" id="cd06173">
    <property type="entry name" value="MFS_MefA_like"/>
    <property type="match status" value="1"/>
</dbReference>
<dbReference type="PROSITE" id="PS50850">
    <property type="entry name" value="MFS"/>
    <property type="match status" value="1"/>
</dbReference>
<evidence type="ECO:0000256" key="6">
    <source>
        <dbReference type="ARBA" id="ARBA00023136"/>
    </source>
</evidence>
<feature type="transmembrane region" description="Helical" evidence="7">
    <location>
        <begin position="358"/>
        <end position="379"/>
    </location>
</feature>
<feature type="transmembrane region" description="Helical" evidence="7">
    <location>
        <begin position="12"/>
        <end position="36"/>
    </location>
</feature>
<evidence type="ECO:0000256" key="2">
    <source>
        <dbReference type="ARBA" id="ARBA00022448"/>
    </source>
</evidence>
<feature type="transmembrane region" description="Helical" evidence="7">
    <location>
        <begin position="221"/>
        <end position="248"/>
    </location>
</feature>
<dbReference type="Gene3D" id="1.20.1250.20">
    <property type="entry name" value="MFS general substrate transporter like domains"/>
    <property type="match status" value="1"/>
</dbReference>
<evidence type="ECO:0000256" key="5">
    <source>
        <dbReference type="ARBA" id="ARBA00022989"/>
    </source>
</evidence>
<dbReference type="PANTHER" id="PTHR43266">
    <property type="entry name" value="MACROLIDE-EFFLUX PROTEIN"/>
    <property type="match status" value="1"/>
</dbReference>
<dbReference type="GO" id="GO:0022857">
    <property type="term" value="F:transmembrane transporter activity"/>
    <property type="evidence" value="ECO:0007669"/>
    <property type="project" value="InterPro"/>
</dbReference>
<dbReference type="KEGG" id="cle:Clole_3209"/>
<protein>
    <submittedName>
        <fullName evidence="9">Major facilitator superfamily MFS_1</fullName>
    </submittedName>
</protein>
<feature type="transmembrane region" description="Helical" evidence="7">
    <location>
        <begin position="291"/>
        <end position="310"/>
    </location>
</feature>
<accession>F2JPW8</accession>
<feature type="transmembrane region" description="Helical" evidence="7">
    <location>
        <begin position="100"/>
        <end position="118"/>
    </location>
</feature>
<dbReference type="EMBL" id="CP002582">
    <property type="protein sequence ID" value="ADZ84903.1"/>
    <property type="molecule type" value="Genomic_DNA"/>
</dbReference>
<keyword evidence="3" id="KW-1003">Cell membrane</keyword>
<feature type="transmembrane region" description="Helical" evidence="7">
    <location>
        <begin position="391"/>
        <end position="410"/>
    </location>
</feature>
<dbReference type="Pfam" id="PF07690">
    <property type="entry name" value="MFS_1"/>
    <property type="match status" value="1"/>
</dbReference>
<name>F2JPW8_CELLD</name>
<comment type="subcellular location">
    <subcellularLocation>
        <location evidence="1">Cell membrane</location>
        <topology evidence="1">Multi-pass membrane protein</topology>
    </subcellularLocation>
</comment>
<dbReference type="InterPro" id="IPR011701">
    <property type="entry name" value="MFS"/>
</dbReference>
<dbReference type="InterPro" id="IPR020846">
    <property type="entry name" value="MFS_dom"/>
</dbReference>
<keyword evidence="5 7" id="KW-1133">Transmembrane helix</keyword>
<feature type="transmembrane region" description="Helical" evidence="7">
    <location>
        <begin position="42"/>
        <end position="63"/>
    </location>
</feature>
<evidence type="ECO:0000256" key="4">
    <source>
        <dbReference type="ARBA" id="ARBA00022692"/>
    </source>
</evidence>
<keyword evidence="10" id="KW-1185">Reference proteome</keyword>
<evidence type="ECO:0000313" key="10">
    <source>
        <dbReference type="Proteomes" id="UP000008467"/>
    </source>
</evidence>
<dbReference type="InterPro" id="IPR036259">
    <property type="entry name" value="MFS_trans_sf"/>
</dbReference>
<feature type="transmembrane region" description="Helical" evidence="7">
    <location>
        <begin position="260"/>
        <end position="279"/>
    </location>
</feature>
<dbReference type="AlphaFoldDB" id="F2JPW8"/>
<dbReference type="SUPFAM" id="SSF103473">
    <property type="entry name" value="MFS general substrate transporter"/>
    <property type="match status" value="1"/>
</dbReference>
<evidence type="ECO:0000256" key="1">
    <source>
        <dbReference type="ARBA" id="ARBA00004651"/>
    </source>
</evidence>
<keyword evidence="4 7" id="KW-0812">Transmembrane</keyword>
<sequence length="415" mass="45593">MSNQLYSKNFMILVIGQIISLFGSSIQRFALSLYLLDLTGSASLFATILAISMLPIVLVSPIAGILADRGDKKKWMVLLDTISGIILMIYALFIFQGRDYVVIVAIMMVLLSVISTLYQPIVNTCIPILVADDQLVRGNAIIQQVASLSNFLGPLIAGVLYGVLGIKGVIILNIISFLFSAVMEMFLTIPFTKKEGGEPFTKVFANEMKESYHYLKNENPIIFRMIFISGLYNLFLVPIFSVGAPYIIKVVFGMSSEVYGMVEGFIALGMIIGGMIIAIKPKQFHIKKIHSLLYVTAVSIMMMGIAVYLYSNRMVNAGMSTILFAVFGMLIMLILGIANVLSASYIYQATQSSMLGKVSAFGAAFATLCIPLGQLTFGFLVEGFLTKLELILYLSAVLTLMVTLLVRWNVNQIKD</sequence>
<gene>
    <name evidence="9" type="ordered locus">Clole_3209</name>
</gene>
<keyword evidence="2" id="KW-0813">Transport</keyword>
<evidence type="ECO:0000256" key="7">
    <source>
        <dbReference type="SAM" id="Phobius"/>
    </source>
</evidence>
<organism evidence="9 10">
    <name type="scientific">Cellulosilyticum lentocellum (strain ATCC 49066 / DSM 5427 / NCIMB 11756 / RHM5)</name>
    <name type="common">Clostridium lentocellum</name>
    <dbReference type="NCBI Taxonomy" id="642492"/>
    <lineage>
        <taxon>Bacteria</taxon>
        <taxon>Bacillati</taxon>
        <taxon>Bacillota</taxon>
        <taxon>Clostridia</taxon>
        <taxon>Lachnospirales</taxon>
        <taxon>Cellulosilyticaceae</taxon>
        <taxon>Cellulosilyticum</taxon>
    </lineage>
</organism>
<proteinExistence type="predicted"/>